<evidence type="ECO:0000313" key="8">
    <source>
        <dbReference type="Proteomes" id="UP001224674"/>
    </source>
</evidence>
<dbReference type="InterPro" id="IPR029061">
    <property type="entry name" value="THDP-binding"/>
</dbReference>
<evidence type="ECO:0000259" key="6">
    <source>
        <dbReference type="Pfam" id="PF02776"/>
    </source>
</evidence>
<dbReference type="EMBL" id="CP122566">
    <property type="protein sequence ID" value="WGH92203.1"/>
    <property type="molecule type" value="Genomic_DNA"/>
</dbReference>
<dbReference type="GO" id="GO:0009099">
    <property type="term" value="P:L-valine biosynthetic process"/>
    <property type="evidence" value="ECO:0007669"/>
    <property type="project" value="TreeGrafter"/>
</dbReference>
<dbReference type="Gene3D" id="3.40.50.1220">
    <property type="entry name" value="TPP-binding domain"/>
    <property type="match status" value="1"/>
</dbReference>
<dbReference type="RefSeq" id="WP_279674421.1">
    <property type="nucleotide sequence ID" value="NZ_CP122566.1"/>
</dbReference>
<evidence type="ECO:0000256" key="2">
    <source>
        <dbReference type="ARBA" id="ARBA00023052"/>
    </source>
</evidence>
<dbReference type="GO" id="GO:0003984">
    <property type="term" value="F:acetolactate synthase activity"/>
    <property type="evidence" value="ECO:0007669"/>
    <property type="project" value="TreeGrafter"/>
</dbReference>
<proteinExistence type="inferred from homology"/>
<dbReference type="InterPro" id="IPR029035">
    <property type="entry name" value="DHS-like_NAD/FAD-binding_dom"/>
</dbReference>
<dbReference type="PANTHER" id="PTHR18968">
    <property type="entry name" value="THIAMINE PYROPHOSPHATE ENZYMES"/>
    <property type="match status" value="1"/>
</dbReference>
<evidence type="ECO:0000259" key="4">
    <source>
        <dbReference type="Pfam" id="PF00205"/>
    </source>
</evidence>
<dbReference type="AlphaFoldDB" id="A0AAJ6DE44"/>
<dbReference type="Pfam" id="PF00205">
    <property type="entry name" value="TPP_enzyme_M"/>
    <property type="match status" value="1"/>
</dbReference>
<evidence type="ECO:0000256" key="1">
    <source>
        <dbReference type="ARBA" id="ARBA00007812"/>
    </source>
</evidence>
<dbReference type="Gene3D" id="3.40.50.970">
    <property type="match status" value="2"/>
</dbReference>
<dbReference type="SUPFAM" id="SSF52518">
    <property type="entry name" value="Thiamin diphosphate-binding fold (THDP-binding)"/>
    <property type="match status" value="2"/>
</dbReference>
<keyword evidence="2 3" id="KW-0786">Thiamine pyrophosphate</keyword>
<dbReference type="GO" id="GO:0009097">
    <property type="term" value="P:isoleucine biosynthetic process"/>
    <property type="evidence" value="ECO:0007669"/>
    <property type="project" value="TreeGrafter"/>
</dbReference>
<dbReference type="CDD" id="cd00568">
    <property type="entry name" value="TPP_enzymes"/>
    <property type="match status" value="1"/>
</dbReference>
<dbReference type="Pfam" id="PF02775">
    <property type="entry name" value="TPP_enzyme_C"/>
    <property type="match status" value="1"/>
</dbReference>
<dbReference type="InterPro" id="IPR011766">
    <property type="entry name" value="TPP_enzyme_TPP-bd"/>
</dbReference>
<dbReference type="SUPFAM" id="SSF52467">
    <property type="entry name" value="DHS-like NAD/FAD-binding domain"/>
    <property type="match status" value="1"/>
</dbReference>
<evidence type="ECO:0000313" key="7">
    <source>
        <dbReference type="EMBL" id="WGH92203.1"/>
    </source>
</evidence>
<accession>A0AAJ6DE44</accession>
<comment type="similarity">
    <text evidence="1 3">Belongs to the TPP enzyme family.</text>
</comment>
<keyword evidence="8" id="KW-1185">Reference proteome</keyword>
<dbReference type="PANTHER" id="PTHR18968:SF13">
    <property type="entry name" value="ACETOLACTATE SYNTHASE CATALYTIC SUBUNIT, MITOCHONDRIAL"/>
    <property type="match status" value="1"/>
</dbReference>
<feature type="domain" description="Thiamine pyrophosphate enzyme N-terminal TPP-binding" evidence="6">
    <location>
        <begin position="21"/>
        <end position="148"/>
    </location>
</feature>
<dbReference type="GO" id="GO:0005948">
    <property type="term" value="C:acetolactate synthase complex"/>
    <property type="evidence" value="ECO:0007669"/>
    <property type="project" value="TreeGrafter"/>
</dbReference>
<dbReference type="GO" id="GO:0000287">
    <property type="term" value="F:magnesium ion binding"/>
    <property type="evidence" value="ECO:0007669"/>
    <property type="project" value="InterPro"/>
</dbReference>
<evidence type="ECO:0000259" key="5">
    <source>
        <dbReference type="Pfam" id="PF02775"/>
    </source>
</evidence>
<gene>
    <name evidence="7" type="ORF">QDX21_07640</name>
</gene>
<dbReference type="Proteomes" id="UP001224674">
    <property type="component" value="Chromosome"/>
</dbReference>
<dbReference type="InterPro" id="IPR012000">
    <property type="entry name" value="Thiamin_PyroP_enz_cen_dom"/>
</dbReference>
<dbReference type="CDD" id="cd07035">
    <property type="entry name" value="TPP_PYR_POX_like"/>
    <property type="match status" value="1"/>
</dbReference>
<reference evidence="7 8" key="1">
    <citation type="submission" date="2023-03" db="EMBL/GenBank/DDBJ databases">
        <title>Complete genome sequences of several Auritidibacter ignavus strains isolated from ear infections.</title>
        <authorList>
            <person name="Baehr T."/>
            <person name="Baumhoegger A.M."/>
        </authorList>
    </citation>
    <scope>NUCLEOTIDE SEQUENCE [LARGE SCALE GENOMIC DNA]</scope>
    <source>
        <strain evidence="7 8">BABAE-6</strain>
    </source>
</reference>
<organism evidence="7 8">
    <name type="scientific">Auritidibacter ignavus</name>
    <dbReference type="NCBI Taxonomy" id="678932"/>
    <lineage>
        <taxon>Bacteria</taxon>
        <taxon>Bacillati</taxon>
        <taxon>Actinomycetota</taxon>
        <taxon>Actinomycetes</taxon>
        <taxon>Micrococcales</taxon>
        <taxon>Micrococcaceae</taxon>
        <taxon>Auritidibacter</taxon>
    </lineage>
</organism>
<feature type="domain" description="Thiamine pyrophosphate enzyme TPP-binding" evidence="5">
    <location>
        <begin position="426"/>
        <end position="560"/>
    </location>
</feature>
<evidence type="ECO:0000256" key="3">
    <source>
        <dbReference type="RuleBase" id="RU362132"/>
    </source>
</evidence>
<sequence length="602" mass="64231">MTEQPAQQPQPAPHDSPAQPTLVQRVAEILAEHGLTHVFGVVGSGNFHLTNQLIAAGIEFTAARHEGAAASMADAYTRLASLDSPETRQVRPELNPTGFAAVSVHQGCGLTNTLTGLTEAAKSGTGMLVLTAETPQESVGSNFEIDQFSLVEAVGATPLRISDPNEVATVLDEVFQHLARRHTVVLNLPIDLQTQPVTAERQVPHRGPRTGTIPQLSQVTRAAKSLFHAQRPVVLAGRGALHARTEIIALAETAGALLTTSAVANGLFEGHPWNLGISGGFSSPVTAELISQADLVLSFGCALNDWTTRHGELINDEATLIQVDHSPWAIGKFREVSQTLVADSAAVAEAVNAELTRLHHDAAEHSETPSVTGYRTDHVRTKLSAKYFNEVPLAGGDLSTEDRIDPRVVSTKLNRLLPEQRVVTTDSGNFMGYPVAYLRVPDVRGFCFPQAFQSIGLGLGTLVGAAFAEPTRMPVLGTGDGGFAMGISELETLVRLRIPAVVIIYNDAAYGAELHHFGLQPGQDSARNAVTFPDTDFARIAIGYGARGITVRVAEDLSQVTDWLETAVSADEHGRLIGTPLIVDAKIASDGGAWWLEQALRH</sequence>
<dbReference type="InterPro" id="IPR045229">
    <property type="entry name" value="TPP_enz"/>
</dbReference>
<dbReference type="GO" id="GO:0050660">
    <property type="term" value="F:flavin adenine dinucleotide binding"/>
    <property type="evidence" value="ECO:0007669"/>
    <property type="project" value="TreeGrafter"/>
</dbReference>
<feature type="domain" description="Thiamine pyrophosphate enzyme central" evidence="4">
    <location>
        <begin position="219"/>
        <end position="350"/>
    </location>
</feature>
<dbReference type="InterPro" id="IPR012001">
    <property type="entry name" value="Thiamin_PyroP_enz_TPP-bd_dom"/>
</dbReference>
<dbReference type="Pfam" id="PF02776">
    <property type="entry name" value="TPP_enzyme_N"/>
    <property type="match status" value="1"/>
</dbReference>
<dbReference type="GO" id="GO:0030976">
    <property type="term" value="F:thiamine pyrophosphate binding"/>
    <property type="evidence" value="ECO:0007669"/>
    <property type="project" value="InterPro"/>
</dbReference>
<name>A0AAJ6DE44_9MICC</name>
<protein>
    <submittedName>
        <fullName evidence="7">Thiamine pyrophosphate-binding protein</fullName>
    </submittedName>
</protein>